<keyword evidence="2" id="KW-1185">Reference proteome</keyword>
<evidence type="ECO:0000313" key="1">
    <source>
        <dbReference type="EMBL" id="KAH7836280.1"/>
    </source>
</evidence>
<sequence>MPSLLNIFFKRQFLLTQMGQRKSEGLAHAQGNEGDRERKVTSHASHFLIAKRNLLEATRKKSKFPNVLRDQVDTKKVGYDVAKCDQASSVSDFLAELWSFHTSEDVDNAQRRKTISGDDLAPDVSSGSNHPDAFQRLLEMELRANSRKTTHPFPAVGHSRGMYGGHDLDMGFRSAARKVCTLASAASLLLVATWLCERFPQAALNVAKRALSVLALLISASCVEEEKEREREKREREEKVKDDQAQKRARTTSTPSTQSTPVKPTITKDDGPSLLLNRKLCFEHMKSFGFPMDQKILETANTDMLSYEVVTELAMNSMRVLHLSSRAVTLEYQRQKQLEASKELVLQNQTLSTDLAYVRLSKLKADQAHSEALEEVEGLKRAVAAKNEKLDFFKLKEAELLGEIEALKQKHALEMEERAKQPTLYFFKGFEDFRRQATKAYLEIDFSKFEISEDSATAVEEGEDEPIDDCIIKGPCEAQSRCSYRSG</sequence>
<dbReference type="EMBL" id="CM037152">
    <property type="protein sequence ID" value="KAH7836280.1"/>
    <property type="molecule type" value="Genomic_DNA"/>
</dbReference>
<proteinExistence type="predicted"/>
<reference evidence="1 2" key="1">
    <citation type="journal article" date="2021" name="Hortic Res">
        <title>High-quality reference genome and annotation aids understanding of berry development for evergreen blueberry (Vaccinium darrowii).</title>
        <authorList>
            <person name="Yu J."/>
            <person name="Hulse-Kemp A.M."/>
            <person name="Babiker E."/>
            <person name="Staton M."/>
        </authorList>
    </citation>
    <scope>NUCLEOTIDE SEQUENCE [LARGE SCALE GENOMIC DNA]</scope>
    <source>
        <strain evidence="2">cv. NJ 8807/NJ 8810</strain>
        <tissue evidence="1">Young leaf</tissue>
    </source>
</reference>
<protein>
    <submittedName>
        <fullName evidence="1">Uncharacterized protein</fullName>
    </submittedName>
</protein>
<comment type="caution">
    <text evidence="1">The sequence shown here is derived from an EMBL/GenBank/DDBJ whole genome shotgun (WGS) entry which is preliminary data.</text>
</comment>
<organism evidence="1 2">
    <name type="scientific">Vaccinium darrowii</name>
    <dbReference type="NCBI Taxonomy" id="229202"/>
    <lineage>
        <taxon>Eukaryota</taxon>
        <taxon>Viridiplantae</taxon>
        <taxon>Streptophyta</taxon>
        <taxon>Embryophyta</taxon>
        <taxon>Tracheophyta</taxon>
        <taxon>Spermatophyta</taxon>
        <taxon>Magnoliopsida</taxon>
        <taxon>eudicotyledons</taxon>
        <taxon>Gunneridae</taxon>
        <taxon>Pentapetalae</taxon>
        <taxon>asterids</taxon>
        <taxon>Ericales</taxon>
        <taxon>Ericaceae</taxon>
        <taxon>Vaccinioideae</taxon>
        <taxon>Vaccinieae</taxon>
        <taxon>Vaccinium</taxon>
    </lineage>
</organism>
<name>A0ACB7X6Y7_9ERIC</name>
<dbReference type="Proteomes" id="UP000828048">
    <property type="component" value="Chromosome 2"/>
</dbReference>
<evidence type="ECO:0000313" key="2">
    <source>
        <dbReference type="Proteomes" id="UP000828048"/>
    </source>
</evidence>
<accession>A0ACB7X6Y7</accession>
<gene>
    <name evidence="1" type="ORF">Vadar_034305</name>
</gene>